<dbReference type="STRING" id="686832.A0A0C3BZH3"/>
<evidence type="ECO:0000256" key="1">
    <source>
        <dbReference type="SAM" id="MobiDB-lite"/>
    </source>
</evidence>
<organism evidence="4 5">
    <name type="scientific">Hebeloma cylindrosporum</name>
    <dbReference type="NCBI Taxonomy" id="76867"/>
    <lineage>
        <taxon>Eukaryota</taxon>
        <taxon>Fungi</taxon>
        <taxon>Dikarya</taxon>
        <taxon>Basidiomycota</taxon>
        <taxon>Agaricomycotina</taxon>
        <taxon>Agaricomycetes</taxon>
        <taxon>Agaricomycetidae</taxon>
        <taxon>Agaricales</taxon>
        <taxon>Agaricineae</taxon>
        <taxon>Hymenogastraceae</taxon>
        <taxon>Hebeloma</taxon>
    </lineage>
</organism>
<evidence type="ECO:0000259" key="3">
    <source>
        <dbReference type="Pfam" id="PF14616"/>
    </source>
</evidence>
<dbReference type="AlphaFoldDB" id="A0A0C3BZH3"/>
<dbReference type="Proteomes" id="UP000053424">
    <property type="component" value="Unassembled WGS sequence"/>
</dbReference>
<dbReference type="Pfam" id="PF14616">
    <property type="entry name" value="Rua1_C"/>
    <property type="match status" value="1"/>
</dbReference>
<evidence type="ECO:0000313" key="4">
    <source>
        <dbReference type="EMBL" id="KIM37444.1"/>
    </source>
</evidence>
<evidence type="ECO:0000256" key="2">
    <source>
        <dbReference type="SAM" id="SignalP"/>
    </source>
</evidence>
<protein>
    <recommendedName>
        <fullName evidence="3">Transcription regulator Rua1 C-terminal domain-containing protein</fullName>
    </recommendedName>
</protein>
<dbReference type="InterPro" id="IPR028012">
    <property type="entry name" value="Rua1_C"/>
</dbReference>
<feature type="domain" description="Transcription regulator Rua1 C-terminal" evidence="3">
    <location>
        <begin position="486"/>
        <end position="609"/>
    </location>
</feature>
<feature type="compositionally biased region" description="Basic residues" evidence="1">
    <location>
        <begin position="223"/>
        <end position="233"/>
    </location>
</feature>
<sequence>MCTPMSTTDDALAWLLSLAATCTNSPTPPDFTDWLHISPTNSTPSPYHHLSSSSPPFQDVSASSRINLLSPNELSLNYRYDFVDHVASDSDSGRSHHAAVGFDSDTIPTSVQPEMFNQHNRMLSLGSTSASTTLINTPSPRSVTGSSNAPGFAPMIKSPFSPSNLFGCSPATKLMQELQYSAPFGAYYDLTASSEVAPSISDLSPVIRANKVQEYLMPEPTPKSKKKKKRTKAQRPSVFEDRLRASVSNAPHAGDAEPRREAPRIFEAAQKTIDTPLELPAPFPLVSALLSPCKLVLTDFAASEAVTDLRLPLELPLLGQDGSEQTNFLTPPRATYDLDTLSPLTPLTPLLSSPESVPPESIPPLKIILRLKRKPSVIVDPSTPVRRSKRPRRNVAFALVDSPLTPDDDAIMQPSSPEFSPAGQEDLVAVFSNRTLPAHVEISDNFPLFYRRFPASSYFQAGDAESPCTLFDMPHPGGNYNPPRAALDLYTPRFGKGKGVDKVGLCPICVESHARGGEKKKLWLAMKFSAFKCYHMQYAHGISASTGRPFSPPTAFRVVPRQNPAKKEKHEIQQGKCHKCAKWVAVEGIKDMESKVKELHWWKHAAACHHESTLEGEGDYYETDAVLAKLAALLETEGVA</sequence>
<dbReference type="OrthoDB" id="5595379at2759"/>
<keyword evidence="2" id="KW-0732">Signal</keyword>
<reference evidence="4 5" key="1">
    <citation type="submission" date="2014-04" db="EMBL/GenBank/DDBJ databases">
        <authorList>
            <consortium name="DOE Joint Genome Institute"/>
            <person name="Kuo A."/>
            <person name="Gay G."/>
            <person name="Dore J."/>
            <person name="Kohler A."/>
            <person name="Nagy L.G."/>
            <person name="Floudas D."/>
            <person name="Copeland A."/>
            <person name="Barry K.W."/>
            <person name="Cichocki N."/>
            <person name="Veneault-Fourrey C."/>
            <person name="LaButti K."/>
            <person name="Lindquist E.A."/>
            <person name="Lipzen A."/>
            <person name="Lundell T."/>
            <person name="Morin E."/>
            <person name="Murat C."/>
            <person name="Sun H."/>
            <person name="Tunlid A."/>
            <person name="Henrissat B."/>
            <person name="Grigoriev I.V."/>
            <person name="Hibbett D.S."/>
            <person name="Martin F."/>
            <person name="Nordberg H.P."/>
            <person name="Cantor M.N."/>
            <person name="Hua S.X."/>
        </authorList>
    </citation>
    <scope>NUCLEOTIDE SEQUENCE [LARGE SCALE GENOMIC DNA]</scope>
    <source>
        <strain evidence="5">h7</strain>
    </source>
</reference>
<accession>A0A0C3BZH3</accession>
<dbReference type="EMBL" id="KN831797">
    <property type="protein sequence ID" value="KIM37444.1"/>
    <property type="molecule type" value="Genomic_DNA"/>
</dbReference>
<evidence type="ECO:0000313" key="5">
    <source>
        <dbReference type="Proteomes" id="UP000053424"/>
    </source>
</evidence>
<proteinExistence type="predicted"/>
<reference evidence="5" key="2">
    <citation type="submission" date="2015-01" db="EMBL/GenBank/DDBJ databases">
        <title>Evolutionary Origins and Diversification of the Mycorrhizal Mutualists.</title>
        <authorList>
            <consortium name="DOE Joint Genome Institute"/>
            <consortium name="Mycorrhizal Genomics Consortium"/>
            <person name="Kohler A."/>
            <person name="Kuo A."/>
            <person name="Nagy L.G."/>
            <person name="Floudas D."/>
            <person name="Copeland A."/>
            <person name="Barry K.W."/>
            <person name="Cichocki N."/>
            <person name="Veneault-Fourrey C."/>
            <person name="LaButti K."/>
            <person name="Lindquist E.A."/>
            <person name="Lipzen A."/>
            <person name="Lundell T."/>
            <person name="Morin E."/>
            <person name="Murat C."/>
            <person name="Riley R."/>
            <person name="Ohm R."/>
            <person name="Sun H."/>
            <person name="Tunlid A."/>
            <person name="Henrissat B."/>
            <person name="Grigoriev I.V."/>
            <person name="Hibbett D.S."/>
            <person name="Martin F."/>
        </authorList>
    </citation>
    <scope>NUCLEOTIDE SEQUENCE [LARGE SCALE GENOMIC DNA]</scope>
    <source>
        <strain evidence="5">h7</strain>
    </source>
</reference>
<dbReference type="PANTHER" id="PTHR28125">
    <property type="entry name" value="MEIOTIC EXPRESSION UP-REGULATED PROTEIN 26"/>
    <property type="match status" value="1"/>
</dbReference>
<feature type="signal peptide" evidence="2">
    <location>
        <begin position="1"/>
        <end position="24"/>
    </location>
</feature>
<gene>
    <name evidence="4" type="ORF">M413DRAFT_423271</name>
</gene>
<dbReference type="HOGENOM" id="CLU_444855_0_0_1"/>
<dbReference type="PANTHER" id="PTHR28125:SF2">
    <property type="entry name" value="MEIOTIC EXPRESSION UP-REGULATED PROTEIN 26"/>
    <property type="match status" value="1"/>
</dbReference>
<keyword evidence="5" id="KW-1185">Reference proteome</keyword>
<feature type="chain" id="PRO_5002172895" description="Transcription regulator Rua1 C-terminal domain-containing protein" evidence="2">
    <location>
        <begin position="25"/>
        <end position="640"/>
    </location>
</feature>
<feature type="region of interest" description="Disordered" evidence="1">
    <location>
        <begin position="217"/>
        <end position="260"/>
    </location>
</feature>
<name>A0A0C3BZH3_HEBCY</name>